<feature type="non-terminal residue" evidence="1">
    <location>
        <position position="1"/>
    </location>
</feature>
<name>A0A6A5UK45_9PLEO</name>
<organism evidence="1 2">
    <name type="scientific">Bimuria novae-zelandiae CBS 107.79</name>
    <dbReference type="NCBI Taxonomy" id="1447943"/>
    <lineage>
        <taxon>Eukaryota</taxon>
        <taxon>Fungi</taxon>
        <taxon>Dikarya</taxon>
        <taxon>Ascomycota</taxon>
        <taxon>Pezizomycotina</taxon>
        <taxon>Dothideomycetes</taxon>
        <taxon>Pleosporomycetidae</taxon>
        <taxon>Pleosporales</taxon>
        <taxon>Massarineae</taxon>
        <taxon>Didymosphaeriaceae</taxon>
        <taxon>Bimuria</taxon>
    </lineage>
</organism>
<protein>
    <submittedName>
        <fullName evidence="1">Uncharacterized protein</fullName>
    </submittedName>
</protein>
<evidence type="ECO:0000313" key="2">
    <source>
        <dbReference type="Proteomes" id="UP000800036"/>
    </source>
</evidence>
<reference evidence="1" key="1">
    <citation type="journal article" date="2020" name="Stud. Mycol.">
        <title>101 Dothideomycetes genomes: a test case for predicting lifestyles and emergence of pathogens.</title>
        <authorList>
            <person name="Haridas S."/>
            <person name="Albert R."/>
            <person name="Binder M."/>
            <person name="Bloem J."/>
            <person name="Labutti K."/>
            <person name="Salamov A."/>
            <person name="Andreopoulos B."/>
            <person name="Baker S."/>
            <person name="Barry K."/>
            <person name="Bills G."/>
            <person name="Bluhm B."/>
            <person name="Cannon C."/>
            <person name="Castanera R."/>
            <person name="Culley D."/>
            <person name="Daum C."/>
            <person name="Ezra D."/>
            <person name="Gonzalez J."/>
            <person name="Henrissat B."/>
            <person name="Kuo A."/>
            <person name="Liang C."/>
            <person name="Lipzen A."/>
            <person name="Lutzoni F."/>
            <person name="Magnuson J."/>
            <person name="Mondo S."/>
            <person name="Nolan M."/>
            <person name="Ohm R."/>
            <person name="Pangilinan J."/>
            <person name="Park H.-J."/>
            <person name="Ramirez L."/>
            <person name="Alfaro M."/>
            <person name="Sun H."/>
            <person name="Tritt A."/>
            <person name="Yoshinaga Y."/>
            <person name="Zwiers L.-H."/>
            <person name="Turgeon B."/>
            <person name="Goodwin S."/>
            <person name="Spatafora J."/>
            <person name="Crous P."/>
            <person name="Grigoriev I."/>
        </authorList>
    </citation>
    <scope>NUCLEOTIDE SEQUENCE</scope>
    <source>
        <strain evidence="1">CBS 107.79</strain>
    </source>
</reference>
<accession>A0A6A5UK45</accession>
<dbReference type="AlphaFoldDB" id="A0A6A5UK45"/>
<keyword evidence="2" id="KW-1185">Reference proteome</keyword>
<dbReference type="Proteomes" id="UP000800036">
    <property type="component" value="Unassembled WGS sequence"/>
</dbReference>
<gene>
    <name evidence="1" type="ORF">BU23DRAFT_490265</name>
</gene>
<sequence>NPYLNTLKKSRIKGAYEFIDFRRIPYYHNDVFSYYSVKRRRGWEILAKDNIEANRTYYNSILTAEKRDRPLKLSLEDLKRANKYLQDLR</sequence>
<evidence type="ECO:0000313" key="1">
    <source>
        <dbReference type="EMBL" id="KAF1965205.1"/>
    </source>
</evidence>
<dbReference type="EMBL" id="ML976767">
    <property type="protein sequence ID" value="KAF1965205.1"/>
    <property type="molecule type" value="Genomic_DNA"/>
</dbReference>
<dbReference type="OrthoDB" id="4621856at2759"/>
<proteinExistence type="predicted"/>